<keyword evidence="2" id="KW-1185">Reference proteome</keyword>
<accession>A0A4C1V3K7</accession>
<dbReference type="Proteomes" id="UP000299102">
    <property type="component" value="Unassembled WGS sequence"/>
</dbReference>
<dbReference type="AlphaFoldDB" id="A0A4C1V3K7"/>
<protein>
    <recommendedName>
        <fullName evidence="3">Mos1 transposase HTH domain-containing protein</fullName>
    </recommendedName>
</protein>
<reference evidence="1 2" key="1">
    <citation type="journal article" date="2019" name="Commun. Biol.">
        <title>The bagworm genome reveals a unique fibroin gene that provides high tensile strength.</title>
        <authorList>
            <person name="Kono N."/>
            <person name="Nakamura H."/>
            <person name="Ohtoshi R."/>
            <person name="Tomita M."/>
            <person name="Numata K."/>
            <person name="Arakawa K."/>
        </authorList>
    </citation>
    <scope>NUCLEOTIDE SEQUENCE [LARGE SCALE GENOMIC DNA]</scope>
</reference>
<comment type="caution">
    <text evidence="1">The sequence shown here is derived from an EMBL/GenBank/DDBJ whole genome shotgun (WGS) entry which is preliminary data.</text>
</comment>
<evidence type="ECO:0000313" key="2">
    <source>
        <dbReference type="Proteomes" id="UP000299102"/>
    </source>
</evidence>
<sequence>MWRRVAMRKRLCDSLLTRFVSEIVAQNWFKRFQSSNFDVKEETRSGRPVTDKVDAILEENRASSAH</sequence>
<dbReference type="EMBL" id="BGZK01000269">
    <property type="protein sequence ID" value="GBP33130.1"/>
    <property type="molecule type" value="Genomic_DNA"/>
</dbReference>
<evidence type="ECO:0000313" key="1">
    <source>
        <dbReference type="EMBL" id="GBP33130.1"/>
    </source>
</evidence>
<evidence type="ECO:0008006" key="3">
    <source>
        <dbReference type="Google" id="ProtNLM"/>
    </source>
</evidence>
<dbReference type="OrthoDB" id="8056049at2759"/>
<name>A0A4C1V3K7_EUMVA</name>
<gene>
    <name evidence="1" type="ORF">EVAR_18611_1</name>
</gene>
<organism evidence="1 2">
    <name type="scientific">Eumeta variegata</name>
    <name type="common">Bagworm moth</name>
    <name type="synonym">Eumeta japonica</name>
    <dbReference type="NCBI Taxonomy" id="151549"/>
    <lineage>
        <taxon>Eukaryota</taxon>
        <taxon>Metazoa</taxon>
        <taxon>Ecdysozoa</taxon>
        <taxon>Arthropoda</taxon>
        <taxon>Hexapoda</taxon>
        <taxon>Insecta</taxon>
        <taxon>Pterygota</taxon>
        <taxon>Neoptera</taxon>
        <taxon>Endopterygota</taxon>
        <taxon>Lepidoptera</taxon>
        <taxon>Glossata</taxon>
        <taxon>Ditrysia</taxon>
        <taxon>Tineoidea</taxon>
        <taxon>Psychidae</taxon>
        <taxon>Oiketicinae</taxon>
        <taxon>Eumeta</taxon>
    </lineage>
</organism>
<proteinExistence type="predicted"/>